<evidence type="ECO:0000313" key="1">
    <source>
        <dbReference type="EMBL" id="SIP98471.1"/>
    </source>
</evidence>
<proteinExistence type="predicted"/>
<dbReference type="AlphaFoldDB" id="A0A1N6P290"/>
<reference evidence="2" key="1">
    <citation type="submission" date="2017-01" db="EMBL/GenBank/DDBJ databases">
        <authorList>
            <person name="Varghese N."/>
            <person name="Submissions S."/>
        </authorList>
    </citation>
    <scope>NUCLEOTIDE SEQUENCE [LARGE SCALE GENOMIC DNA]</scope>
    <source>
        <strain evidence="2">DSM 7027</strain>
    </source>
</reference>
<gene>
    <name evidence="1" type="ORF">SAMN05421647_101730</name>
</gene>
<dbReference type="Proteomes" id="UP000186895">
    <property type="component" value="Unassembled WGS sequence"/>
</dbReference>
<keyword evidence="2" id="KW-1185">Reference proteome</keyword>
<sequence>MLSFNHLMRYQELANCMERGKFEETTEKLRHSVISERELLADLLKSVSSSQLDKYIEIRSDESLAALRDYKSDRGDRWSEPACQ</sequence>
<dbReference type="EMBL" id="FTMN01000001">
    <property type="protein sequence ID" value="SIP98471.1"/>
    <property type="molecule type" value="Genomic_DNA"/>
</dbReference>
<evidence type="ECO:0000313" key="2">
    <source>
        <dbReference type="Proteomes" id="UP000186895"/>
    </source>
</evidence>
<name>A0A1N6P290_9GAMM</name>
<organism evidence="1 2">
    <name type="scientific">Marinobacterium stanieri</name>
    <dbReference type="NCBI Taxonomy" id="49186"/>
    <lineage>
        <taxon>Bacteria</taxon>
        <taxon>Pseudomonadati</taxon>
        <taxon>Pseudomonadota</taxon>
        <taxon>Gammaproteobacteria</taxon>
        <taxon>Oceanospirillales</taxon>
        <taxon>Oceanospirillaceae</taxon>
        <taxon>Marinobacterium</taxon>
    </lineage>
</organism>
<protein>
    <submittedName>
        <fullName evidence="1">Uncharacterized protein</fullName>
    </submittedName>
</protein>
<accession>A0A1N6P290</accession>